<comment type="caution">
    <text evidence="1">The sequence shown here is derived from an EMBL/GenBank/DDBJ whole genome shotgun (WGS) entry which is preliminary data.</text>
</comment>
<proteinExistence type="predicted"/>
<evidence type="ECO:0000313" key="1">
    <source>
        <dbReference type="EMBL" id="KAK4527243.1"/>
    </source>
</evidence>
<reference evidence="1 2" key="1">
    <citation type="submission" date="2022-07" db="EMBL/GenBank/DDBJ databases">
        <title>Genome-wide signatures of adaptation to extreme environments.</title>
        <authorList>
            <person name="Cho C.H."/>
            <person name="Yoon H.S."/>
        </authorList>
    </citation>
    <scope>NUCLEOTIDE SEQUENCE [LARGE SCALE GENOMIC DNA]</scope>
    <source>
        <strain evidence="1 2">108.79 E11</strain>
    </source>
</reference>
<protein>
    <submittedName>
        <fullName evidence="1">Uncharacterized protein</fullName>
    </submittedName>
</protein>
<evidence type="ECO:0000313" key="2">
    <source>
        <dbReference type="Proteomes" id="UP001300502"/>
    </source>
</evidence>
<name>A0AAV9IIZ0_9RHOD</name>
<sequence>MIKRFCFRSLEPNRRFYGFIGTVYLQDATVILVPELEKDEEFRQFKNQIPFSKDRDEKAGERLRMRQEIFQKLEEQKMIRRKKPKNSSYDPRNGIYMERYLTVVREVAEE</sequence>
<gene>
    <name evidence="1" type="ORF">GAYE_SCF37G5165</name>
</gene>
<organism evidence="1 2">
    <name type="scientific">Galdieria yellowstonensis</name>
    <dbReference type="NCBI Taxonomy" id="3028027"/>
    <lineage>
        <taxon>Eukaryota</taxon>
        <taxon>Rhodophyta</taxon>
        <taxon>Bangiophyceae</taxon>
        <taxon>Galdieriales</taxon>
        <taxon>Galdieriaceae</taxon>
        <taxon>Galdieria</taxon>
    </lineage>
</organism>
<dbReference type="EMBL" id="JANCYU010000049">
    <property type="protein sequence ID" value="KAK4527243.1"/>
    <property type="molecule type" value="Genomic_DNA"/>
</dbReference>
<accession>A0AAV9IIZ0</accession>
<keyword evidence="2" id="KW-1185">Reference proteome</keyword>
<dbReference type="Proteomes" id="UP001300502">
    <property type="component" value="Unassembled WGS sequence"/>
</dbReference>
<dbReference type="AlphaFoldDB" id="A0AAV9IIZ0"/>